<feature type="region of interest" description="Disordered" evidence="1">
    <location>
        <begin position="493"/>
        <end position="514"/>
    </location>
</feature>
<evidence type="ECO:0000313" key="4">
    <source>
        <dbReference type="Proteomes" id="UP001146120"/>
    </source>
</evidence>
<comment type="caution">
    <text evidence="3">The sequence shown here is derived from an EMBL/GenBank/DDBJ whole genome shotgun (WGS) entry which is preliminary data.</text>
</comment>
<dbReference type="GO" id="GO:0071108">
    <property type="term" value="P:protein K48-linked deubiquitination"/>
    <property type="evidence" value="ECO:0007669"/>
    <property type="project" value="TreeGrafter"/>
</dbReference>
<evidence type="ECO:0000259" key="2">
    <source>
        <dbReference type="Pfam" id="PF04424"/>
    </source>
</evidence>
<gene>
    <name evidence="3" type="ORF">N0F65_002482</name>
</gene>
<dbReference type="GO" id="GO:0005829">
    <property type="term" value="C:cytosol"/>
    <property type="evidence" value="ECO:0007669"/>
    <property type="project" value="TreeGrafter"/>
</dbReference>
<dbReference type="GO" id="GO:0004843">
    <property type="term" value="F:cysteine-type deubiquitinase activity"/>
    <property type="evidence" value="ECO:0007669"/>
    <property type="project" value="InterPro"/>
</dbReference>
<feature type="region of interest" description="Disordered" evidence="1">
    <location>
        <begin position="212"/>
        <end position="233"/>
    </location>
</feature>
<dbReference type="AlphaFoldDB" id="A0AAV2YX92"/>
<feature type="compositionally biased region" description="Low complexity" evidence="1">
    <location>
        <begin position="430"/>
        <end position="444"/>
    </location>
</feature>
<evidence type="ECO:0000313" key="3">
    <source>
        <dbReference type="EMBL" id="DAZ97812.1"/>
    </source>
</evidence>
<feature type="region of interest" description="Disordered" evidence="1">
    <location>
        <begin position="172"/>
        <end position="199"/>
    </location>
</feature>
<feature type="domain" description="MINDY deubiquitinase" evidence="2">
    <location>
        <begin position="3"/>
        <end position="343"/>
    </location>
</feature>
<reference evidence="3" key="1">
    <citation type="submission" date="2022-11" db="EMBL/GenBank/DDBJ databases">
        <authorList>
            <person name="Morgan W.R."/>
            <person name="Tartar A."/>
        </authorList>
    </citation>
    <scope>NUCLEOTIDE SEQUENCE</scope>
    <source>
        <strain evidence="3">ARSEF 373</strain>
    </source>
</reference>
<dbReference type="GO" id="GO:0071944">
    <property type="term" value="C:cell periphery"/>
    <property type="evidence" value="ECO:0007669"/>
    <property type="project" value="TreeGrafter"/>
</dbReference>
<dbReference type="Proteomes" id="UP001146120">
    <property type="component" value="Unassembled WGS sequence"/>
</dbReference>
<feature type="compositionally biased region" description="Polar residues" evidence="1">
    <location>
        <begin position="446"/>
        <end position="456"/>
    </location>
</feature>
<dbReference type="EMBL" id="DAKRPA010000124">
    <property type="protein sequence ID" value="DAZ97812.1"/>
    <property type="molecule type" value="Genomic_DNA"/>
</dbReference>
<feature type="compositionally biased region" description="Polar residues" evidence="1">
    <location>
        <begin position="389"/>
        <end position="406"/>
    </location>
</feature>
<dbReference type="GO" id="GO:0016807">
    <property type="term" value="F:cysteine-type carboxypeptidase activity"/>
    <property type="evidence" value="ECO:0007669"/>
    <property type="project" value="TreeGrafter"/>
</dbReference>
<dbReference type="PANTHER" id="PTHR18063">
    <property type="entry name" value="NF-E2 INDUCIBLE PROTEIN"/>
    <property type="match status" value="1"/>
</dbReference>
<dbReference type="GO" id="GO:1990380">
    <property type="term" value="F:K48-linked deubiquitinase activity"/>
    <property type="evidence" value="ECO:0007669"/>
    <property type="project" value="InterPro"/>
</dbReference>
<feature type="region of interest" description="Disordered" evidence="1">
    <location>
        <begin position="427"/>
        <end position="465"/>
    </location>
</feature>
<protein>
    <recommendedName>
        <fullName evidence="2">MINDY deubiquitinase domain-containing protein</fullName>
    </recommendedName>
</protein>
<feature type="region of interest" description="Disordered" evidence="1">
    <location>
        <begin position="364"/>
        <end position="410"/>
    </location>
</feature>
<proteinExistence type="predicted"/>
<organism evidence="3 4">
    <name type="scientific">Lagenidium giganteum</name>
    <dbReference type="NCBI Taxonomy" id="4803"/>
    <lineage>
        <taxon>Eukaryota</taxon>
        <taxon>Sar</taxon>
        <taxon>Stramenopiles</taxon>
        <taxon>Oomycota</taxon>
        <taxon>Peronosporomycetes</taxon>
        <taxon>Pythiales</taxon>
        <taxon>Pythiaceae</taxon>
    </lineage>
</organism>
<sequence>MDVYAVKKTQFLGKPVTYICQNINGPCPLLAICNVLILRGHVTLDKYVSDGCIAANDVIRVVGDHLIASNPPLTDATELARLTQQRTLEDVTKLLPSLLVGLDVNVRFNSTTDFEYTVACAVFDMLDISLVHGWLLDIQDEKTCTVVQNKSYNELIELLVDYRAVLMTEESTNTAIGDDEEKSPPPSPSGPSHGTHTRGSLTIDVRAPLENVLAGEGGGSPNTGATKSPSKQTVEVMMKERHMSGADAMEKASRLLEDGPVLEEFFNSSASQLTYYGLVKMHEEIRDRKLCVFFRNNHFSTLFKHDGALYLLVTDAGYLDEPSVVWELLNEIDGDTEYFDENFRQVNAMDTRQQTIMRQREEAQRLRELEEAEQQGDSSRDASEFDDPTQLSSNEVVGESGETQNPHGLEAEDPDFLLALRLQEEEEAQARPARVSPRASPRSALVTESATANSENHPGDDFPTEGLGLSEEEIQQQRDAELYYKQRKLQMEANARAREQQQRQEQQQFAARREDAPARSDCVVMWTLVFQFALLIFK</sequence>
<keyword evidence="4" id="KW-1185">Reference proteome</keyword>
<dbReference type="InterPro" id="IPR033979">
    <property type="entry name" value="MINDY_domain"/>
</dbReference>
<dbReference type="Pfam" id="PF04424">
    <property type="entry name" value="MINDY_DUB"/>
    <property type="match status" value="1"/>
</dbReference>
<accession>A0AAV2YX92</accession>
<feature type="compositionally biased region" description="Polar residues" evidence="1">
    <location>
        <begin position="222"/>
        <end position="233"/>
    </location>
</feature>
<dbReference type="PANTHER" id="PTHR18063:SF6">
    <property type="entry name" value="UBIQUITIN CARBOXYL-TERMINAL HYDROLASE"/>
    <property type="match status" value="1"/>
</dbReference>
<name>A0AAV2YX92_9STRA</name>
<dbReference type="InterPro" id="IPR007518">
    <property type="entry name" value="MINDY"/>
</dbReference>
<reference evidence="3" key="2">
    <citation type="journal article" date="2023" name="Microbiol Resour">
        <title>Decontamination and Annotation of the Draft Genome Sequence of the Oomycete Lagenidium giganteum ARSEF 373.</title>
        <authorList>
            <person name="Morgan W.R."/>
            <person name="Tartar A."/>
        </authorList>
    </citation>
    <scope>NUCLEOTIDE SEQUENCE</scope>
    <source>
        <strain evidence="3">ARSEF 373</strain>
    </source>
</reference>
<evidence type="ECO:0000256" key="1">
    <source>
        <dbReference type="SAM" id="MobiDB-lite"/>
    </source>
</evidence>